<dbReference type="Gene3D" id="3.30.70.100">
    <property type="match status" value="1"/>
</dbReference>
<proteinExistence type="inferred from homology"/>
<organism evidence="8 9">
    <name type="scientific">Dichotomicrobium thermohalophilum</name>
    <dbReference type="NCBI Taxonomy" id="933063"/>
    <lineage>
        <taxon>Bacteria</taxon>
        <taxon>Pseudomonadati</taxon>
        <taxon>Pseudomonadota</taxon>
        <taxon>Alphaproteobacteria</taxon>
        <taxon>Hyphomicrobiales</taxon>
        <taxon>Hyphomicrobiaceae</taxon>
        <taxon>Dichotomicrobium</taxon>
    </lineage>
</organism>
<dbReference type="RefSeq" id="WP_119061391.1">
    <property type="nucleotide sequence ID" value="NZ_QXDF01000001.1"/>
</dbReference>
<evidence type="ECO:0000259" key="7">
    <source>
        <dbReference type="PROSITE" id="PS51160"/>
    </source>
</evidence>
<evidence type="ECO:0000256" key="2">
    <source>
        <dbReference type="ARBA" id="ARBA00012150"/>
    </source>
</evidence>
<feature type="active site" evidence="4">
    <location>
        <position position="39"/>
    </location>
</feature>
<dbReference type="InterPro" id="IPR036046">
    <property type="entry name" value="Acylphosphatase-like_dom_sf"/>
</dbReference>
<evidence type="ECO:0000313" key="8">
    <source>
        <dbReference type="EMBL" id="RIA56616.1"/>
    </source>
</evidence>
<keyword evidence="4 5" id="KW-0378">Hydrolase</keyword>
<comment type="catalytic activity">
    <reaction evidence="3 4 5">
        <text>an acyl phosphate + H2O = a carboxylate + phosphate + H(+)</text>
        <dbReference type="Rhea" id="RHEA:14965"/>
        <dbReference type="ChEBI" id="CHEBI:15377"/>
        <dbReference type="ChEBI" id="CHEBI:15378"/>
        <dbReference type="ChEBI" id="CHEBI:29067"/>
        <dbReference type="ChEBI" id="CHEBI:43474"/>
        <dbReference type="ChEBI" id="CHEBI:59918"/>
        <dbReference type="EC" id="3.6.1.7"/>
    </reaction>
</comment>
<dbReference type="InterPro" id="IPR001792">
    <property type="entry name" value="Acylphosphatase-like_dom"/>
</dbReference>
<dbReference type="EMBL" id="QXDF01000001">
    <property type="protein sequence ID" value="RIA56616.1"/>
    <property type="molecule type" value="Genomic_DNA"/>
</dbReference>
<evidence type="ECO:0000256" key="6">
    <source>
        <dbReference type="RuleBase" id="RU004168"/>
    </source>
</evidence>
<evidence type="ECO:0000313" key="9">
    <source>
        <dbReference type="Proteomes" id="UP000266273"/>
    </source>
</evidence>
<dbReference type="PROSITE" id="PS00150">
    <property type="entry name" value="ACYLPHOSPHATASE_1"/>
    <property type="match status" value="1"/>
</dbReference>
<evidence type="ECO:0000256" key="1">
    <source>
        <dbReference type="ARBA" id="ARBA00005614"/>
    </source>
</evidence>
<dbReference type="AlphaFoldDB" id="A0A397Q5R4"/>
<dbReference type="PROSITE" id="PS51160">
    <property type="entry name" value="ACYLPHOSPHATASE_3"/>
    <property type="match status" value="1"/>
</dbReference>
<evidence type="ECO:0000256" key="4">
    <source>
        <dbReference type="PROSITE-ProRule" id="PRU00520"/>
    </source>
</evidence>
<keyword evidence="9" id="KW-1185">Reference proteome</keyword>
<dbReference type="EC" id="3.6.1.7" evidence="2 4"/>
<dbReference type="InterPro" id="IPR017968">
    <property type="entry name" value="Acylphosphatase_CS"/>
</dbReference>
<comment type="caution">
    <text evidence="8">The sequence shown here is derived from an EMBL/GenBank/DDBJ whole genome shotgun (WGS) entry which is preliminary data.</text>
</comment>
<protein>
    <recommendedName>
        <fullName evidence="2 4">Acylphosphatase</fullName>
        <ecNumber evidence="2 4">3.6.1.7</ecNumber>
    </recommendedName>
</protein>
<comment type="similarity">
    <text evidence="1 6">Belongs to the acylphosphatase family.</text>
</comment>
<gene>
    <name evidence="8" type="ORF">BXY53_1722</name>
</gene>
<dbReference type="OrthoDB" id="5295388at2"/>
<feature type="active site" evidence="4">
    <location>
        <position position="21"/>
    </location>
</feature>
<dbReference type="Pfam" id="PF00708">
    <property type="entry name" value="Acylphosphatase"/>
    <property type="match status" value="1"/>
</dbReference>
<feature type="domain" description="Acylphosphatase-like" evidence="7">
    <location>
        <begin position="6"/>
        <end position="92"/>
    </location>
</feature>
<dbReference type="SUPFAM" id="SSF54975">
    <property type="entry name" value="Acylphosphatase/BLUF domain-like"/>
    <property type="match status" value="1"/>
</dbReference>
<reference evidence="8 9" key="1">
    <citation type="submission" date="2018-08" db="EMBL/GenBank/DDBJ databases">
        <title>Genomic Encyclopedia of Archaeal and Bacterial Type Strains, Phase II (KMG-II): from individual species to whole genera.</title>
        <authorList>
            <person name="Goeker M."/>
        </authorList>
    </citation>
    <scope>NUCLEOTIDE SEQUENCE [LARGE SCALE GENOMIC DNA]</scope>
    <source>
        <strain evidence="8 9">DSM 5002</strain>
    </source>
</reference>
<dbReference type="PROSITE" id="PS00151">
    <property type="entry name" value="ACYLPHOSPHATASE_2"/>
    <property type="match status" value="1"/>
</dbReference>
<dbReference type="PRINTS" id="PR00112">
    <property type="entry name" value="ACYLPHPHTASE"/>
</dbReference>
<dbReference type="Proteomes" id="UP000266273">
    <property type="component" value="Unassembled WGS sequence"/>
</dbReference>
<dbReference type="InterPro" id="IPR020456">
    <property type="entry name" value="Acylphosphatase"/>
</dbReference>
<evidence type="ECO:0000256" key="5">
    <source>
        <dbReference type="RuleBase" id="RU000553"/>
    </source>
</evidence>
<accession>A0A397Q5R4</accession>
<evidence type="ECO:0000256" key="3">
    <source>
        <dbReference type="ARBA" id="ARBA00047645"/>
    </source>
</evidence>
<dbReference type="PANTHER" id="PTHR47268:SF4">
    <property type="entry name" value="ACYLPHOSPHATASE"/>
    <property type="match status" value="1"/>
</dbReference>
<sequence>MAEQRTVHVRITGDVQGVGFRAWTRRQAAELGLSGWVRNMRDGAVEALFAGAQRDVDAMIQRCRSGPRAAIVDDVHILAEGGEVPEGFSVKPTM</sequence>
<dbReference type="GO" id="GO:0003998">
    <property type="term" value="F:acylphosphatase activity"/>
    <property type="evidence" value="ECO:0007669"/>
    <property type="project" value="UniProtKB-EC"/>
</dbReference>
<dbReference type="PANTHER" id="PTHR47268">
    <property type="entry name" value="ACYLPHOSPHATASE"/>
    <property type="match status" value="1"/>
</dbReference>
<name>A0A397Q5R4_9HYPH</name>